<proteinExistence type="predicted"/>
<dbReference type="RefSeq" id="WP_135207881.1">
    <property type="nucleotide sequence ID" value="NZ_SPVF01000180.1"/>
</dbReference>
<dbReference type="PANTHER" id="PTHR39244">
    <property type="entry name" value="NATTERIN-4"/>
    <property type="match status" value="1"/>
</dbReference>
<keyword evidence="3" id="KW-1185">Reference proteome</keyword>
<dbReference type="PROSITE" id="PS50927">
    <property type="entry name" value="BULB_LECTIN"/>
    <property type="match status" value="1"/>
</dbReference>
<dbReference type="InterPro" id="IPR001480">
    <property type="entry name" value="Bulb-type_lectin_dom"/>
</dbReference>
<dbReference type="OrthoDB" id="8592010at2"/>
<dbReference type="Gene3D" id="2.90.10.10">
    <property type="entry name" value="Bulb-type lectin domain"/>
    <property type="match status" value="1"/>
</dbReference>
<dbReference type="Gene3D" id="2.170.15.10">
    <property type="entry name" value="Proaerolysin, chain A, domain 3"/>
    <property type="match status" value="1"/>
</dbReference>
<sequence>MTKLTTALVHEFRAARESGAGGRRFQAILPMNRCLGLQDSIVSGNGMFHARLSEDGVFRVLRGADAASERGCLWDSRRAGPGGRFFALVQSDGNFCVYRGDDLSANQGWQWGTQMTADGGQFYAVLRDNGEFSICRGSGPTNFGGVVWSTGVTDPVRAIDEVVRIDYDLDGAEIVQSRPSDLYRETVRNNSAQAQTSLITGSVTVSDTAGWQDELGSAAACSLEIKSRIPIMVDGKVILTAEAAHPFTRNGATTTAKTWGFNAPAAVQANSSMMCLVSAMRTTITVPYTMSGLFTLESGVQVSGTIGGTYTGANCHDLAVTLTTFDLGPDESYSVTRPLSPMPLIIGPSTQHPANASSYF</sequence>
<gene>
    <name evidence="2" type="ORF">E4L96_14200</name>
</gene>
<dbReference type="InterPro" id="IPR036426">
    <property type="entry name" value="Bulb-type_lectin_dom_sf"/>
</dbReference>
<dbReference type="InterPro" id="IPR053237">
    <property type="entry name" value="Natterin_C"/>
</dbReference>
<protein>
    <recommendedName>
        <fullName evidence="1">Bulb-type lectin domain-containing protein</fullName>
    </recommendedName>
</protein>
<evidence type="ECO:0000259" key="1">
    <source>
        <dbReference type="PROSITE" id="PS50927"/>
    </source>
</evidence>
<feature type="domain" description="Bulb-type lectin" evidence="1">
    <location>
        <begin position="26"/>
        <end position="147"/>
    </location>
</feature>
<reference evidence="2 3" key="1">
    <citation type="submission" date="2019-03" db="EMBL/GenBank/DDBJ databases">
        <title>Draft Genome Sequence of Massilia arenosa sp. nov., a Novel Massilia Species Isolated from a Sandy-loam Maize Soil.</title>
        <authorList>
            <person name="Raths R."/>
            <person name="Peta V."/>
            <person name="Bucking H."/>
        </authorList>
    </citation>
    <scope>NUCLEOTIDE SEQUENCE [LARGE SCALE GENOMIC DNA]</scope>
    <source>
        <strain evidence="2 3">MC02</strain>
    </source>
</reference>
<comment type="caution">
    <text evidence="2">The sequence shown here is derived from an EMBL/GenBank/DDBJ whole genome shotgun (WGS) entry which is preliminary data.</text>
</comment>
<organism evidence="2 3">
    <name type="scientific">Zemynaea arenosa</name>
    <dbReference type="NCBI Taxonomy" id="2561931"/>
    <lineage>
        <taxon>Bacteria</taxon>
        <taxon>Pseudomonadati</taxon>
        <taxon>Pseudomonadota</taxon>
        <taxon>Betaproteobacteria</taxon>
        <taxon>Burkholderiales</taxon>
        <taxon>Oxalobacteraceae</taxon>
        <taxon>Telluria group</taxon>
        <taxon>Zemynaea</taxon>
    </lineage>
</organism>
<accession>A0A4Y9SBI6</accession>
<dbReference type="SUPFAM" id="SSF51110">
    <property type="entry name" value="alpha-D-mannose-specific plant lectins"/>
    <property type="match status" value="1"/>
</dbReference>
<dbReference type="AlphaFoldDB" id="A0A4Y9SBI6"/>
<dbReference type="Proteomes" id="UP000298438">
    <property type="component" value="Unassembled WGS sequence"/>
</dbReference>
<evidence type="ECO:0000313" key="3">
    <source>
        <dbReference type="Proteomes" id="UP000298438"/>
    </source>
</evidence>
<dbReference type="EMBL" id="SPVF01000180">
    <property type="protein sequence ID" value="TFW17586.1"/>
    <property type="molecule type" value="Genomic_DNA"/>
</dbReference>
<name>A0A4Y9SBI6_9BURK</name>
<dbReference type="SUPFAM" id="SSF56973">
    <property type="entry name" value="Aerolisin/ETX pore-forming domain"/>
    <property type="match status" value="1"/>
</dbReference>
<evidence type="ECO:0000313" key="2">
    <source>
        <dbReference type="EMBL" id="TFW17586.1"/>
    </source>
</evidence>
<dbReference type="PANTHER" id="PTHR39244:SF5">
    <property type="entry name" value="NATTERIN-3-LIKE"/>
    <property type="match status" value="1"/>
</dbReference>